<protein>
    <submittedName>
        <fullName evidence="2">Type II toxin-antitoxin system ParD family antitoxin</fullName>
    </submittedName>
</protein>
<accession>A0A7T3DDN3</accession>
<dbReference type="InterPro" id="IPR038296">
    <property type="entry name" value="ParD_sf"/>
</dbReference>
<dbReference type="RefSeq" id="WP_016448378.1">
    <property type="nucleotide sequence ID" value="NZ_CP065748.1"/>
</dbReference>
<dbReference type="Gene3D" id="6.10.10.120">
    <property type="entry name" value="Antitoxin ParD1-like"/>
    <property type="match status" value="1"/>
</dbReference>
<evidence type="ECO:0000256" key="1">
    <source>
        <dbReference type="ARBA" id="ARBA00022649"/>
    </source>
</evidence>
<organism evidence="2 3">
    <name type="scientific">Delftia lacustris</name>
    <dbReference type="NCBI Taxonomy" id="558537"/>
    <lineage>
        <taxon>Bacteria</taxon>
        <taxon>Pseudomonadati</taxon>
        <taxon>Pseudomonadota</taxon>
        <taxon>Betaproteobacteria</taxon>
        <taxon>Burkholderiales</taxon>
        <taxon>Comamonadaceae</taxon>
        <taxon>Delftia</taxon>
    </lineage>
</organism>
<dbReference type="AlphaFoldDB" id="A0A7T3DDN3"/>
<evidence type="ECO:0000313" key="3">
    <source>
        <dbReference type="Proteomes" id="UP000595064"/>
    </source>
</evidence>
<dbReference type="CDD" id="cd22231">
    <property type="entry name" value="RHH_NikR_HicB-like"/>
    <property type="match status" value="1"/>
</dbReference>
<reference evidence="2 3" key="1">
    <citation type="submission" date="2020-12" db="EMBL/GenBank/DDBJ databases">
        <title>FDA dAtabase for Regulatory Grade micrObial Sequences (FDA-ARGOS): Supporting development and validation of Infectious Disease Dx tests.</title>
        <authorList>
            <person name="Sproer C."/>
            <person name="Gronow S."/>
            <person name="Severitt S."/>
            <person name="Schroder I."/>
            <person name="Tallon L."/>
            <person name="Sadzewicz L."/>
            <person name="Zhao X."/>
            <person name="Boylan J."/>
            <person name="Ott S."/>
            <person name="Bowen H."/>
            <person name="Vavikolanu K."/>
            <person name="Mehta A."/>
            <person name="Aluvathingal J."/>
            <person name="Nadendla S."/>
            <person name="Lowell S."/>
            <person name="Myers T."/>
            <person name="Yan Y."/>
            <person name="Sichtig H."/>
        </authorList>
    </citation>
    <scope>NUCLEOTIDE SEQUENCE [LARGE SCALE GENOMIC DNA]</scope>
    <source>
        <strain evidence="2 3">FDAARGOS_890</strain>
    </source>
</reference>
<dbReference type="SUPFAM" id="SSF47598">
    <property type="entry name" value="Ribbon-helix-helix"/>
    <property type="match status" value="1"/>
</dbReference>
<evidence type="ECO:0000313" key="2">
    <source>
        <dbReference type="EMBL" id="QPS80494.1"/>
    </source>
</evidence>
<name>A0A7T3DDN3_9BURK</name>
<keyword evidence="3" id="KW-1185">Reference proteome</keyword>
<dbReference type="InterPro" id="IPR022789">
    <property type="entry name" value="ParD"/>
</dbReference>
<dbReference type="Pfam" id="PF03693">
    <property type="entry name" value="ParD_antitoxin"/>
    <property type="match status" value="1"/>
</dbReference>
<dbReference type="GO" id="GO:0006355">
    <property type="term" value="P:regulation of DNA-templated transcription"/>
    <property type="evidence" value="ECO:0007669"/>
    <property type="project" value="InterPro"/>
</dbReference>
<keyword evidence="1" id="KW-1277">Toxin-antitoxin system</keyword>
<dbReference type="InterPro" id="IPR010985">
    <property type="entry name" value="Ribbon_hlx_hlx"/>
</dbReference>
<gene>
    <name evidence="2" type="ORF">I6G47_26495</name>
</gene>
<dbReference type="KEGG" id="dla:I6G47_26495"/>
<dbReference type="Proteomes" id="UP000595064">
    <property type="component" value="Chromosome"/>
</dbReference>
<proteinExistence type="predicted"/>
<sequence length="91" mass="9687">MQTTQQMSITLPNDIADAVRAKVRAGEYASESEVICAGLKALMDKDRGLDSWLHLEVGPAYDALRADPSSAVTLGQLRERLAAERSGGNGA</sequence>
<dbReference type="EMBL" id="CP065748">
    <property type="protein sequence ID" value="QPS80494.1"/>
    <property type="molecule type" value="Genomic_DNA"/>
</dbReference>